<keyword evidence="4" id="KW-1185">Reference proteome</keyword>
<keyword evidence="1" id="KW-0175">Coiled coil</keyword>
<keyword evidence="2" id="KW-0812">Transmembrane</keyword>
<gene>
    <name evidence="3" type="ORF">Q0812_09935</name>
</gene>
<dbReference type="Proteomes" id="UP001169063">
    <property type="component" value="Unassembled WGS sequence"/>
</dbReference>
<sequence length="117" mass="12462">MSVTHFLLHRRVAGVRTLELACGIVLIALVMWVYGVKAQAGRERAEIAAAEADIRALNAEIRLLRAETAHLEQPGRIERLAAVYLGMEPVPAAREASVEQLPALRAPPPAPAPGAGA</sequence>
<feature type="transmembrane region" description="Helical" evidence="2">
    <location>
        <begin position="12"/>
        <end position="34"/>
    </location>
</feature>
<evidence type="ECO:0000256" key="2">
    <source>
        <dbReference type="SAM" id="Phobius"/>
    </source>
</evidence>
<evidence type="ECO:0000313" key="3">
    <source>
        <dbReference type="EMBL" id="MDO1559744.1"/>
    </source>
</evidence>
<name>A0ABT8SP65_9CAUL</name>
<comment type="caution">
    <text evidence="3">The sequence shown here is derived from an EMBL/GenBank/DDBJ whole genome shotgun (WGS) entry which is preliminary data.</text>
</comment>
<keyword evidence="2" id="KW-1133">Transmembrane helix</keyword>
<feature type="coiled-coil region" evidence="1">
    <location>
        <begin position="40"/>
        <end position="67"/>
    </location>
</feature>
<evidence type="ECO:0000313" key="4">
    <source>
        <dbReference type="Proteomes" id="UP001169063"/>
    </source>
</evidence>
<keyword evidence="3" id="KW-0131">Cell cycle</keyword>
<reference evidence="3" key="1">
    <citation type="submission" date="2023-07" db="EMBL/GenBank/DDBJ databases">
        <title>Brevundimonas soil sp. nov., isolated from the soil of chemical plant.</title>
        <authorList>
            <person name="Wu N."/>
        </authorList>
    </citation>
    <scope>NUCLEOTIDE SEQUENCE</scope>
    <source>
        <strain evidence="3">XZ-24</strain>
    </source>
</reference>
<organism evidence="3 4">
    <name type="scientific">Peiella sedimenti</name>
    <dbReference type="NCBI Taxonomy" id="3061083"/>
    <lineage>
        <taxon>Bacteria</taxon>
        <taxon>Pseudomonadati</taxon>
        <taxon>Pseudomonadota</taxon>
        <taxon>Alphaproteobacteria</taxon>
        <taxon>Caulobacterales</taxon>
        <taxon>Caulobacteraceae</taxon>
        <taxon>Peiella</taxon>
    </lineage>
</organism>
<dbReference type="RefSeq" id="WP_302110178.1">
    <property type="nucleotide sequence ID" value="NZ_JAUKTR010000004.1"/>
</dbReference>
<keyword evidence="2" id="KW-0472">Membrane</keyword>
<dbReference type="EMBL" id="JAUKTR010000004">
    <property type="protein sequence ID" value="MDO1559744.1"/>
    <property type="molecule type" value="Genomic_DNA"/>
</dbReference>
<accession>A0ABT8SP65</accession>
<evidence type="ECO:0000256" key="1">
    <source>
        <dbReference type="SAM" id="Coils"/>
    </source>
</evidence>
<proteinExistence type="predicted"/>
<keyword evidence="3" id="KW-0132">Cell division</keyword>
<dbReference type="GO" id="GO:0051301">
    <property type="term" value="P:cell division"/>
    <property type="evidence" value="ECO:0007669"/>
    <property type="project" value="UniProtKB-KW"/>
</dbReference>
<protein>
    <submittedName>
        <fullName evidence="3">Cell division protein</fullName>
    </submittedName>
</protein>